<accession>A0A2A5JU71</accession>
<evidence type="ECO:0000313" key="3">
    <source>
        <dbReference type="Proteomes" id="UP000228621"/>
    </source>
</evidence>
<feature type="transmembrane region" description="Helical" evidence="1">
    <location>
        <begin position="7"/>
        <end position="26"/>
    </location>
</feature>
<sequence length="73" mass="8095">MNKELVIVYIVAGLAILSGLVILVFGEVGRGIGETLFKFDGWERLYGLYPIAIGLIAIWGFRIKHSANDDKDQ</sequence>
<evidence type="ECO:0000256" key="1">
    <source>
        <dbReference type="SAM" id="Phobius"/>
    </source>
</evidence>
<organism evidence="2 3">
    <name type="scientific">Pseudoalteromonas piscicida</name>
    <dbReference type="NCBI Taxonomy" id="43662"/>
    <lineage>
        <taxon>Bacteria</taxon>
        <taxon>Pseudomonadati</taxon>
        <taxon>Pseudomonadota</taxon>
        <taxon>Gammaproteobacteria</taxon>
        <taxon>Alteromonadales</taxon>
        <taxon>Pseudoalteromonadaceae</taxon>
        <taxon>Pseudoalteromonas</taxon>
    </lineage>
</organism>
<dbReference type="Proteomes" id="UP000228621">
    <property type="component" value="Unassembled WGS sequence"/>
</dbReference>
<reference evidence="3" key="1">
    <citation type="journal article" date="2019" name="Genome Announc.">
        <title>Draft Genome Sequence of Pseudoalteromonas piscicida Strain 36Y ROTHPW, an Hypersaline Seawater Isolate from the South Coast of Sonora, Mexico.</title>
        <authorList>
            <person name="Sanchez-Diaz R."/>
            <person name="Molina-Garza Z.J."/>
            <person name="Cruz-Suarez L.E."/>
            <person name="Selvin J."/>
            <person name="Kiran G.S."/>
            <person name="Ibarra-Gamez J.C."/>
            <person name="Gomez-Gil B."/>
            <person name="Galaviz-Silva L."/>
        </authorList>
    </citation>
    <scope>NUCLEOTIDE SEQUENCE [LARGE SCALE GENOMIC DNA]</scope>
    <source>
        <strain evidence="3">36Y_RITHPW</strain>
    </source>
</reference>
<dbReference type="RefSeq" id="WP_099640782.1">
    <property type="nucleotide sequence ID" value="NZ_JAQPZX010000021.1"/>
</dbReference>
<feature type="transmembrane region" description="Helical" evidence="1">
    <location>
        <begin position="46"/>
        <end position="63"/>
    </location>
</feature>
<protein>
    <recommendedName>
        <fullName evidence="4">DUF3098 domain-containing protein</fullName>
    </recommendedName>
</protein>
<proteinExistence type="predicted"/>
<dbReference type="OrthoDB" id="9988839at2"/>
<dbReference type="AlphaFoldDB" id="A0A2A5JU71"/>
<gene>
    <name evidence="2" type="ORF">CEX98_03715</name>
</gene>
<keyword evidence="1" id="KW-0812">Transmembrane</keyword>
<keyword evidence="1" id="KW-0472">Membrane</keyword>
<name>A0A2A5JU71_PSEO7</name>
<evidence type="ECO:0008006" key="4">
    <source>
        <dbReference type="Google" id="ProtNLM"/>
    </source>
</evidence>
<keyword evidence="1" id="KW-1133">Transmembrane helix</keyword>
<comment type="caution">
    <text evidence="2">The sequence shown here is derived from an EMBL/GenBank/DDBJ whole genome shotgun (WGS) entry which is preliminary data.</text>
</comment>
<keyword evidence="3" id="KW-1185">Reference proteome</keyword>
<dbReference type="EMBL" id="NKHF01000018">
    <property type="protein sequence ID" value="PCK33023.1"/>
    <property type="molecule type" value="Genomic_DNA"/>
</dbReference>
<evidence type="ECO:0000313" key="2">
    <source>
        <dbReference type="EMBL" id="PCK33023.1"/>
    </source>
</evidence>